<protein>
    <submittedName>
        <fullName evidence="7">RNA polymerase sigma-70 factor, ECF subfamily</fullName>
    </submittedName>
</protein>
<dbReference type="PANTHER" id="PTHR43133">
    <property type="entry name" value="RNA POLYMERASE ECF-TYPE SIGMA FACTO"/>
    <property type="match status" value="1"/>
</dbReference>
<feature type="domain" description="RNA polymerase sigma-70 region 2" evidence="5">
    <location>
        <begin position="27"/>
        <end position="91"/>
    </location>
</feature>
<keyword evidence="4" id="KW-0804">Transcription</keyword>
<evidence type="ECO:0000256" key="3">
    <source>
        <dbReference type="ARBA" id="ARBA00023082"/>
    </source>
</evidence>
<dbReference type="GO" id="GO:0003677">
    <property type="term" value="F:DNA binding"/>
    <property type="evidence" value="ECO:0007669"/>
    <property type="project" value="InterPro"/>
</dbReference>
<comment type="similarity">
    <text evidence="1">Belongs to the sigma-70 factor family. ECF subfamily.</text>
</comment>
<dbReference type="RefSeq" id="WP_090971467.1">
    <property type="nucleotide sequence ID" value="NZ_FOLL01000002.1"/>
</dbReference>
<dbReference type="Gene3D" id="1.10.1740.10">
    <property type="match status" value="1"/>
</dbReference>
<evidence type="ECO:0000259" key="5">
    <source>
        <dbReference type="Pfam" id="PF04542"/>
    </source>
</evidence>
<dbReference type="EMBL" id="FOLL01000002">
    <property type="protein sequence ID" value="SFB94391.1"/>
    <property type="molecule type" value="Genomic_DNA"/>
</dbReference>
<proteinExistence type="inferred from homology"/>
<evidence type="ECO:0000256" key="2">
    <source>
        <dbReference type="ARBA" id="ARBA00023015"/>
    </source>
</evidence>
<accession>A0A1I1F528</accession>
<dbReference type="InterPro" id="IPR013325">
    <property type="entry name" value="RNA_pol_sigma_r2"/>
</dbReference>
<keyword evidence="3" id="KW-0731">Sigma factor</keyword>
<keyword evidence="2" id="KW-0805">Transcription regulation</keyword>
<dbReference type="STRING" id="623281.SAMN05421747_102249"/>
<feature type="domain" description="RNA polymerase sigma factor 70 region 4 type 2" evidence="6">
    <location>
        <begin position="125"/>
        <end position="174"/>
    </location>
</feature>
<dbReference type="InterPro" id="IPR036388">
    <property type="entry name" value="WH-like_DNA-bd_sf"/>
</dbReference>
<reference evidence="7 8" key="1">
    <citation type="submission" date="2016-10" db="EMBL/GenBank/DDBJ databases">
        <authorList>
            <person name="de Groot N.N."/>
        </authorList>
    </citation>
    <scope>NUCLEOTIDE SEQUENCE [LARGE SCALE GENOMIC DNA]</scope>
    <source>
        <strain evidence="7 8">DSM 22900</strain>
    </source>
</reference>
<dbReference type="OrthoDB" id="655312at2"/>
<evidence type="ECO:0000256" key="4">
    <source>
        <dbReference type="ARBA" id="ARBA00023163"/>
    </source>
</evidence>
<dbReference type="Pfam" id="PF08281">
    <property type="entry name" value="Sigma70_r4_2"/>
    <property type="match status" value="1"/>
</dbReference>
<gene>
    <name evidence="7" type="ORF">SAMN05421747_102249</name>
</gene>
<dbReference type="PANTHER" id="PTHR43133:SF46">
    <property type="entry name" value="RNA POLYMERASE SIGMA-70 FACTOR ECF SUBFAMILY"/>
    <property type="match status" value="1"/>
</dbReference>
<dbReference type="SUPFAM" id="SSF88659">
    <property type="entry name" value="Sigma3 and sigma4 domains of RNA polymerase sigma factors"/>
    <property type="match status" value="1"/>
</dbReference>
<evidence type="ECO:0000259" key="6">
    <source>
        <dbReference type="Pfam" id="PF08281"/>
    </source>
</evidence>
<keyword evidence="8" id="KW-1185">Reference proteome</keyword>
<dbReference type="InterPro" id="IPR014284">
    <property type="entry name" value="RNA_pol_sigma-70_dom"/>
</dbReference>
<dbReference type="AlphaFoldDB" id="A0A1I1F528"/>
<dbReference type="Gene3D" id="1.10.10.10">
    <property type="entry name" value="Winged helix-like DNA-binding domain superfamily/Winged helix DNA-binding domain"/>
    <property type="match status" value="1"/>
</dbReference>
<dbReference type="GO" id="GO:0016987">
    <property type="term" value="F:sigma factor activity"/>
    <property type="evidence" value="ECO:0007669"/>
    <property type="project" value="UniProtKB-KW"/>
</dbReference>
<evidence type="ECO:0000256" key="1">
    <source>
        <dbReference type="ARBA" id="ARBA00010641"/>
    </source>
</evidence>
<dbReference type="Pfam" id="PF04542">
    <property type="entry name" value="Sigma70_r2"/>
    <property type="match status" value="1"/>
</dbReference>
<sequence length="201" mass="23361">MPELNGSKEREMLLALKAGSHQAFEYFYHHYKRRVYYGLYRLVHQSEVAEELTHDVFLKIWQLRDTVDANKSFGGFLRRIAGNLAVDFYRRVALDRRAEEELIHLATAHHGTLDEELEWGENFKRIQTALNKLPQRRREIFILCKLEGKRYADVAKSFGIGVGTVNDHIVKATKFIKNELAKHPDGYLLLLLVAAFSFLND</sequence>
<organism evidence="7 8">
    <name type="scientific">Parapedobacter composti</name>
    <dbReference type="NCBI Taxonomy" id="623281"/>
    <lineage>
        <taxon>Bacteria</taxon>
        <taxon>Pseudomonadati</taxon>
        <taxon>Bacteroidota</taxon>
        <taxon>Sphingobacteriia</taxon>
        <taxon>Sphingobacteriales</taxon>
        <taxon>Sphingobacteriaceae</taxon>
        <taxon>Parapedobacter</taxon>
    </lineage>
</organism>
<dbReference type="InterPro" id="IPR007627">
    <property type="entry name" value="RNA_pol_sigma70_r2"/>
</dbReference>
<evidence type="ECO:0000313" key="8">
    <source>
        <dbReference type="Proteomes" id="UP000199577"/>
    </source>
</evidence>
<dbReference type="SUPFAM" id="SSF88946">
    <property type="entry name" value="Sigma2 domain of RNA polymerase sigma factors"/>
    <property type="match status" value="1"/>
</dbReference>
<dbReference type="NCBIfam" id="TIGR02937">
    <property type="entry name" value="sigma70-ECF"/>
    <property type="match status" value="1"/>
</dbReference>
<dbReference type="GO" id="GO:0006352">
    <property type="term" value="P:DNA-templated transcription initiation"/>
    <property type="evidence" value="ECO:0007669"/>
    <property type="project" value="InterPro"/>
</dbReference>
<dbReference type="Proteomes" id="UP000199577">
    <property type="component" value="Unassembled WGS sequence"/>
</dbReference>
<name>A0A1I1F528_9SPHI</name>
<evidence type="ECO:0000313" key="7">
    <source>
        <dbReference type="EMBL" id="SFB94391.1"/>
    </source>
</evidence>
<dbReference type="InterPro" id="IPR013249">
    <property type="entry name" value="RNA_pol_sigma70_r4_t2"/>
</dbReference>
<dbReference type="InterPro" id="IPR013324">
    <property type="entry name" value="RNA_pol_sigma_r3/r4-like"/>
</dbReference>
<dbReference type="InterPro" id="IPR039425">
    <property type="entry name" value="RNA_pol_sigma-70-like"/>
</dbReference>